<keyword evidence="3" id="KW-1185">Reference proteome</keyword>
<reference evidence="2" key="1">
    <citation type="submission" date="2019-07" db="EMBL/GenBank/DDBJ databases">
        <title>Hyphodiscus hymeniophilus genome sequencing and assembly.</title>
        <authorList>
            <person name="Kramer G."/>
            <person name="Nodwell J."/>
        </authorList>
    </citation>
    <scope>NUCLEOTIDE SEQUENCE</scope>
    <source>
        <strain evidence="2">ATCC 34498</strain>
    </source>
</reference>
<dbReference type="OrthoDB" id="4148174at2759"/>
<evidence type="ECO:0000256" key="1">
    <source>
        <dbReference type="SAM" id="SignalP"/>
    </source>
</evidence>
<protein>
    <submittedName>
        <fullName evidence="2">Uncharacterized protein</fullName>
    </submittedName>
</protein>
<evidence type="ECO:0000313" key="2">
    <source>
        <dbReference type="EMBL" id="KAG0649256.1"/>
    </source>
</evidence>
<comment type="caution">
    <text evidence="2">The sequence shown here is derived from an EMBL/GenBank/DDBJ whole genome shotgun (WGS) entry which is preliminary data.</text>
</comment>
<name>A0A9P6VJH2_9HELO</name>
<feature type="signal peptide" evidence="1">
    <location>
        <begin position="1"/>
        <end position="24"/>
    </location>
</feature>
<dbReference type="EMBL" id="VNKQ01000008">
    <property type="protein sequence ID" value="KAG0649256.1"/>
    <property type="molecule type" value="Genomic_DNA"/>
</dbReference>
<proteinExistence type="predicted"/>
<dbReference type="Proteomes" id="UP000785200">
    <property type="component" value="Unassembled WGS sequence"/>
</dbReference>
<organism evidence="2 3">
    <name type="scientific">Hyphodiscus hymeniophilus</name>
    <dbReference type="NCBI Taxonomy" id="353542"/>
    <lineage>
        <taxon>Eukaryota</taxon>
        <taxon>Fungi</taxon>
        <taxon>Dikarya</taxon>
        <taxon>Ascomycota</taxon>
        <taxon>Pezizomycotina</taxon>
        <taxon>Leotiomycetes</taxon>
        <taxon>Helotiales</taxon>
        <taxon>Hyphodiscaceae</taxon>
        <taxon>Hyphodiscus</taxon>
    </lineage>
</organism>
<accession>A0A9P6VJH2</accession>
<feature type="chain" id="PRO_5040211172" evidence="1">
    <location>
        <begin position="25"/>
        <end position="295"/>
    </location>
</feature>
<keyword evidence="1" id="KW-0732">Signal</keyword>
<sequence length="295" mass="31781">MRLSLLRIFVPIFLCPFVADLVTAQSSTDSGYVGYSLDLEGDQDSVVYDTASTPANVSTTVPQPDVYLNASVSVGEIDITVKNLTAKINLDVQVLQLLTFNAGVDLSIDRVTLLIQNVSAKVLLEARLENVLMMINDTLSSIDLNPIIATLGQDVGELVNTTVGGLTGSSTNTVARRSYELINNVLYSINDYSGNTHTNRILAQNGDIVDQFLDNDGNILRQQVVGSYLQDMTFNGYNQTIIKNGMVEREVEYVYTPFNGISVVSAIYMNAEGTVLAAQVLSESSAGGSSTIGDN</sequence>
<gene>
    <name evidence="2" type="ORF">D0Z07_4264</name>
</gene>
<dbReference type="AlphaFoldDB" id="A0A9P6VJH2"/>
<evidence type="ECO:0000313" key="3">
    <source>
        <dbReference type="Proteomes" id="UP000785200"/>
    </source>
</evidence>